<keyword evidence="2" id="KW-1185">Reference proteome</keyword>
<comment type="caution">
    <text evidence="1">The sequence shown here is derived from an EMBL/GenBank/DDBJ whole genome shotgun (WGS) entry which is preliminary data.</text>
</comment>
<proteinExistence type="predicted"/>
<dbReference type="AlphaFoldDB" id="A0A2S5IYA0"/>
<name>A0A2S5IYA0_9MICC</name>
<evidence type="ECO:0000313" key="2">
    <source>
        <dbReference type="Proteomes" id="UP000239297"/>
    </source>
</evidence>
<accession>A0A2S5IYA0</accession>
<dbReference type="Proteomes" id="UP000239297">
    <property type="component" value="Unassembled WGS sequence"/>
</dbReference>
<dbReference type="EMBL" id="PRKW01000003">
    <property type="protein sequence ID" value="PPB49525.1"/>
    <property type="molecule type" value="Genomic_DNA"/>
</dbReference>
<evidence type="ECO:0000313" key="1">
    <source>
        <dbReference type="EMBL" id="PPB49525.1"/>
    </source>
</evidence>
<protein>
    <submittedName>
        <fullName evidence="1">Uncharacterized protein</fullName>
    </submittedName>
</protein>
<gene>
    <name evidence="1" type="ORF">C4K88_07490</name>
</gene>
<organism evidence="1 2">
    <name type="scientific">Arthrobacter pityocampae</name>
    <dbReference type="NCBI Taxonomy" id="547334"/>
    <lineage>
        <taxon>Bacteria</taxon>
        <taxon>Bacillati</taxon>
        <taxon>Actinomycetota</taxon>
        <taxon>Actinomycetes</taxon>
        <taxon>Micrococcales</taxon>
        <taxon>Micrococcaceae</taxon>
        <taxon>Arthrobacter</taxon>
    </lineage>
</organism>
<reference evidence="1 2" key="1">
    <citation type="journal article" date="2014" name="Int. J. Syst. Evol. Microbiol.">
        <title>Arthrobacter pityocampae sp. nov., isolated from Thaumetopoea pityocampa (Lep., Thaumetopoeidae).</title>
        <authorList>
            <person name="Ince I.A."/>
            <person name="Demirbag Z."/>
            <person name="Kati H."/>
        </authorList>
    </citation>
    <scope>NUCLEOTIDE SEQUENCE [LARGE SCALE GENOMIC DNA]</scope>
    <source>
        <strain evidence="1 2">Tp2</strain>
    </source>
</reference>
<sequence length="187" mass="20517">MRSLEASLDPELLAVAARWFGGIHPVWRDGEWLCYDAKTDGIVISGAPGAVRVFFTIHQGDRDGGPDVICTEPEDALRYVLFRSGVKQRQRYLYGRLLVPFSPSLARPGFVITPNEGVGATLTMEDAEGRGSGRRLEFKLAGRATEATFYLNAGFQDIVDSIHTLSGEPLFGDVRQVQPTGVEHARP</sequence>